<reference evidence="4" key="1">
    <citation type="journal article" date="2022" name="Plant J.">
        <title>Strategies of tolerance reflected in two North American maple genomes.</title>
        <authorList>
            <person name="McEvoy S.L."/>
            <person name="Sezen U.U."/>
            <person name="Trouern-Trend A."/>
            <person name="McMahon S.M."/>
            <person name="Schaberg P.G."/>
            <person name="Yang J."/>
            <person name="Wegrzyn J.L."/>
            <person name="Swenson N.G."/>
        </authorList>
    </citation>
    <scope>NUCLEOTIDE SEQUENCE</scope>
    <source>
        <strain evidence="4">NS2018</strain>
    </source>
</reference>
<feature type="region of interest" description="Disordered" evidence="1">
    <location>
        <begin position="88"/>
        <end position="132"/>
    </location>
</feature>
<reference evidence="4" key="2">
    <citation type="submission" date="2023-06" db="EMBL/GenBank/DDBJ databases">
        <authorList>
            <person name="Swenson N.G."/>
            <person name="Wegrzyn J.L."/>
            <person name="Mcevoy S.L."/>
        </authorList>
    </citation>
    <scope>NUCLEOTIDE SEQUENCE</scope>
    <source>
        <strain evidence="4">NS2018</strain>
        <tissue evidence="4">Leaf</tissue>
    </source>
</reference>
<proteinExistence type="predicted"/>
<dbReference type="AlphaFoldDB" id="A0AA39S5M1"/>
<feature type="region of interest" description="Disordered" evidence="1">
    <location>
        <begin position="167"/>
        <end position="206"/>
    </location>
</feature>
<evidence type="ECO:0000256" key="1">
    <source>
        <dbReference type="SAM" id="MobiDB-lite"/>
    </source>
</evidence>
<dbReference type="Pfam" id="PF13456">
    <property type="entry name" value="RVT_3"/>
    <property type="match status" value="1"/>
</dbReference>
<keyword evidence="5" id="KW-1185">Reference proteome</keyword>
<evidence type="ECO:0000313" key="5">
    <source>
        <dbReference type="Proteomes" id="UP001168877"/>
    </source>
</evidence>
<feature type="signal peptide" evidence="2">
    <location>
        <begin position="1"/>
        <end position="28"/>
    </location>
</feature>
<feature type="chain" id="PRO_5041243667" description="RNase H type-1 domain-containing protein" evidence="2">
    <location>
        <begin position="29"/>
        <end position="250"/>
    </location>
</feature>
<evidence type="ECO:0000313" key="4">
    <source>
        <dbReference type="EMBL" id="KAK0591241.1"/>
    </source>
</evidence>
<protein>
    <recommendedName>
        <fullName evidence="3">RNase H type-1 domain-containing protein</fullName>
    </recommendedName>
</protein>
<accession>A0AA39S5M1</accession>
<dbReference type="GO" id="GO:0004523">
    <property type="term" value="F:RNA-DNA hybrid ribonuclease activity"/>
    <property type="evidence" value="ECO:0007669"/>
    <property type="project" value="InterPro"/>
</dbReference>
<keyword evidence="2" id="KW-0732">Signal</keyword>
<feature type="compositionally biased region" description="Gly residues" evidence="1">
    <location>
        <begin position="191"/>
        <end position="202"/>
    </location>
</feature>
<feature type="domain" description="RNase H type-1" evidence="3">
    <location>
        <begin position="2"/>
        <end position="52"/>
    </location>
</feature>
<sequence length="250" mass="27461">MIRNNEGIVVCAVALFYSGLVSVEVVEAKAIYEGILMAMNMGLSHLFVEYDTLHSAEGEKLTCTRCNTQHVLSVAPQPIKIGHVIQFSHPTHPTQPPAQQLIQPSQPTQLRSKIGGRCSDDGDGTPDVQRRRRCRRRTCMDDGGHEEPPRVSAVLLRSYHHHNLQLLGGSSRRRRRCSSDDGDGKSRREAGGCGGGKSGGGRLKPSVALRVRRRPCTSGVDIAVVAARPASRRRRHCTCRRSWISTELVG</sequence>
<evidence type="ECO:0000256" key="2">
    <source>
        <dbReference type="SAM" id="SignalP"/>
    </source>
</evidence>
<feature type="compositionally biased region" description="Low complexity" evidence="1">
    <location>
        <begin position="89"/>
        <end position="100"/>
    </location>
</feature>
<dbReference type="GO" id="GO:0003676">
    <property type="term" value="F:nucleic acid binding"/>
    <property type="evidence" value="ECO:0007669"/>
    <property type="project" value="InterPro"/>
</dbReference>
<name>A0AA39S5M1_ACESA</name>
<dbReference type="Proteomes" id="UP001168877">
    <property type="component" value="Unassembled WGS sequence"/>
</dbReference>
<dbReference type="EMBL" id="JAUESC010000381">
    <property type="protein sequence ID" value="KAK0591241.1"/>
    <property type="molecule type" value="Genomic_DNA"/>
</dbReference>
<dbReference type="InterPro" id="IPR002156">
    <property type="entry name" value="RNaseH_domain"/>
</dbReference>
<organism evidence="4 5">
    <name type="scientific">Acer saccharum</name>
    <name type="common">Sugar maple</name>
    <dbReference type="NCBI Taxonomy" id="4024"/>
    <lineage>
        <taxon>Eukaryota</taxon>
        <taxon>Viridiplantae</taxon>
        <taxon>Streptophyta</taxon>
        <taxon>Embryophyta</taxon>
        <taxon>Tracheophyta</taxon>
        <taxon>Spermatophyta</taxon>
        <taxon>Magnoliopsida</taxon>
        <taxon>eudicotyledons</taxon>
        <taxon>Gunneridae</taxon>
        <taxon>Pentapetalae</taxon>
        <taxon>rosids</taxon>
        <taxon>malvids</taxon>
        <taxon>Sapindales</taxon>
        <taxon>Sapindaceae</taxon>
        <taxon>Hippocastanoideae</taxon>
        <taxon>Acereae</taxon>
        <taxon>Acer</taxon>
    </lineage>
</organism>
<feature type="compositionally biased region" description="Basic and acidic residues" evidence="1">
    <location>
        <begin position="177"/>
        <end position="190"/>
    </location>
</feature>
<feature type="compositionally biased region" description="Polar residues" evidence="1">
    <location>
        <begin position="101"/>
        <end position="111"/>
    </location>
</feature>
<evidence type="ECO:0000259" key="3">
    <source>
        <dbReference type="Pfam" id="PF13456"/>
    </source>
</evidence>
<gene>
    <name evidence="4" type="ORF">LWI29_037403</name>
</gene>
<comment type="caution">
    <text evidence="4">The sequence shown here is derived from an EMBL/GenBank/DDBJ whole genome shotgun (WGS) entry which is preliminary data.</text>
</comment>